<dbReference type="AlphaFoldDB" id="A0A2H0YQR7"/>
<organism evidence="2 3">
    <name type="scientific">Candidatus Kerfeldbacteria bacterium CG08_land_8_20_14_0_20_43_14</name>
    <dbReference type="NCBI Taxonomy" id="2014246"/>
    <lineage>
        <taxon>Bacteria</taxon>
        <taxon>Candidatus Kerfeldiibacteriota</taxon>
    </lineage>
</organism>
<keyword evidence="1" id="KW-1133">Transmembrane helix</keyword>
<dbReference type="Proteomes" id="UP000236845">
    <property type="component" value="Unassembled WGS sequence"/>
</dbReference>
<evidence type="ECO:0000313" key="3">
    <source>
        <dbReference type="Proteomes" id="UP000236845"/>
    </source>
</evidence>
<evidence type="ECO:0000256" key="1">
    <source>
        <dbReference type="SAM" id="Phobius"/>
    </source>
</evidence>
<comment type="caution">
    <text evidence="2">The sequence shown here is derived from an EMBL/GenBank/DDBJ whole genome shotgun (WGS) entry which is preliminary data.</text>
</comment>
<proteinExistence type="predicted"/>
<dbReference type="EMBL" id="PEXW01000022">
    <property type="protein sequence ID" value="PIS40844.1"/>
    <property type="molecule type" value="Genomic_DNA"/>
</dbReference>
<name>A0A2H0YQR7_9BACT</name>
<protein>
    <submittedName>
        <fullName evidence="2">Uncharacterized protein</fullName>
    </submittedName>
</protein>
<keyword evidence="1" id="KW-0812">Transmembrane</keyword>
<keyword evidence="1" id="KW-0472">Membrane</keyword>
<evidence type="ECO:0000313" key="2">
    <source>
        <dbReference type="EMBL" id="PIS40844.1"/>
    </source>
</evidence>
<dbReference type="Gene3D" id="3.40.1000.10">
    <property type="entry name" value="Mog1/PsbP, alpha/beta/alpha sandwich"/>
    <property type="match status" value="1"/>
</dbReference>
<gene>
    <name evidence="2" type="ORF">COT26_01155</name>
</gene>
<feature type="transmembrane region" description="Helical" evidence="1">
    <location>
        <begin position="6"/>
        <end position="27"/>
    </location>
</feature>
<accession>A0A2H0YQR7</accession>
<sequence length="164" mass="18412">MKKLFQIYFITLAILITGSFSVLLAVLQRAKVDSSASINTQVQRNLNSRQSSASTWQTYTDDRDGFSLSYPSTWKLDHGTAVTGNDRGVWLYFESSPSKRYQLNIFVSDNPKNLSAEDWAANDIAQFEGKTYAMIGKVQIGNNQGYAITDIFVGTQIMRLGIYQ</sequence>
<reference evidence="3" key="1">
    <citation type="submission" date="2017-09" db="EMBL/GenBank/DDBJ databases">
        <title>Depth-based differentiation of microbial function through sediment-hosted aquifers and enrichment of novel symbionts in the deep terrestrial subsurface.</title>
        <authorList>
            <person name="Probst A.J."/>
            <person name="Ladd B."/>
            <person name="Jarett J.K."/>
            <person name="Geller-Mcgrath D.E."/>
            <person name="Sieber C.M.K."/>
            <person name="Emerson J.B."/>
            <person name="Anantharaman K."/>
            <person name="Thomas B.C."/>
            <person name="Malmstrom R."/>
            <person name="Stieglmeier M."/>
            <person name="Klingl A."/>
            <person name="Woyke T."/>
            <person name="Ryan C.M."/>
            <person name="Banfield J.F."/>
        </authorList>
    </citation>
    <scope>NUCLEOTIDE SEQUENCE [LARGE SCALE GENOMIC DNA]</scope>
</reference>